<dbReference type="AlphaFoldDB" id="X0Y5E1"/>
<feature type="non-terminal residue" evidence="1">
    <location>
        <position position="41"/>
    </location>
</feature>
<name>X0Y5E1_9ZZZZ</name>
<gene>
    <name evidence="1" type="ORF">S01H1_84720</name>
</gene>
<comment type="caution">
    <text evidence="1">The sequence shown here is derived from an EMBL/GenBank/DDBJ whole genome shotgun (WGS) entry which is preliminary data.</text>
</comment>
<protein>
    <submittedName>
        <fullName evidence="1">Uncharacterized protein</fullName>
    </submittedName>
</protein>
<accession>X0Y5E1</accession>
<evidence type="ECO:0000313" key="1">
    <source>
        <dbReference type="EMBL" id="GAG43903.1"/>
    </source>
</evidence>
<dbReference type="EMBL" id="BARS01057920">
    <property type="protein sequence ID" value="GAG43903.1"/>
    <property type="molecule type" value="Genomic_DNA"/>
</dbReference>
<sequence length="41" mass="4613">MKAYNPYEKYGLKRVINAATCLTRLGGSRPHPDVFKAMEDA</sequence>
<proteinExistence type="predicted"/>
<organism evidence="1">
    <name type="scientific">marine sediment metagenome</name>
    <dbReference type="NCBI Taxonomy" id="412755"/>
    <lineage>
        <taxon>unclassified sequences</taxon>
        <taxon>metagenomes</taxon>
        <taxon>ecological metagenomes</taxon>
    </lineage>
</organism>
<reference evidence="1" key="1">
    <citation type="journal article" date="2014" name="Front. Microbiol.">
        <title>High frequency of phylogenetically diverse reductive dehalogenase-homologous genes in deep subseafloor sedimentary metagenomes.</title>
        <authorList>
            <person name="Kawai M."/>
            <person name="Futagami T."/>
            <person name="Toyoda A."/>
            <person name="Takaki Y."/>
            <person name="Nishi S."/>
            <person name="Hori S."/>
            <person name="Arai W."/>
            <person name="Tsubouchi T."/>
            <person name="Morono Y."/>
            <person name="Uchiyama I."/>
            <person name="Ito T."/>
            <person name="Fujiyama A."/>
            <person name="Inagaki F."/>
            <person name="Takami H."/>
        </authorList>
    </citation>
    <scope>NUCLEOTIDE SEQUENCE</scope>
    <source>
        <strain evidence="1">Expedition CK06-06</strain>
    </source>
</reference>